<protein>
    <submittedName>
        <fullName evidence="3">60S ribosomal protein L6-2-like</fullName>
    </submittedName>
</protein>
<feature type="compositionally biased region" description="Polar residues" evidence="1">
    <location>
        <begin position="1"/>
        <end position="12"/>
    </location>
</feature>
<feature type="compositionally biased region" description="Basic and acidic residues" evidence="1">
    <location>
        <begin position="27"/>
        <end position="39"/>
    </location>
</feature>
<name>A0A9W3D042_RAPSA</name>
<dbReference type="Proteomes" id="UP000504610">
    <property type="component" value="Chromosome 2"/>
</dbReference>
<sequence>MATSFDLQFISNRSRHESKPPPLSPFTERRNQRHKVDQREEQEEEESCGGDNAAMEGIENLKVQHHPGTVLIILAGRFKAREETLMEPWTSPLYFFTSVLFIYVLPSSRVLTYTLQGLSVFEAERKLLSSFSESVYTREKDDQKVVDGALIKAIEAVSKLNT</sequence>
<organism evidence="2 3">
    <name type="scientific">Raphanus sativus</name>
    <name type="common">Radish</name>
    <name type="synonym">Raphanus raphanistrum var. sativus</name>
    <dbReference type="NCBI Taxonomy" id="3726"/>
    <lineage>
        <taxon>Eukaryota</taxon>
        <taxon>Viridiplantae</taxon>
        <taxon>Streptophyta</taxon>
        <taxon>Embryophyta</taxon>
        <taxon>Tracheophyta</taxon>
        <taxon>Spermatophyta</taxon>
        <taxon>Magnoliopsida</taxon>
        <taxon>eudicotyledons</taxon>
        <taxon>Gunneridae</taxon>
        <taxon>Pentapetalae</taxon>
        <taxon>rosids</taxon>
        <taxon>malvids</taxon>
        <taxon>Brassicales</taxon>
        <taxon>Brassicaceae</taxon>
        <taxon>Brassiceae</taxon>
        <taxon>Raphanus</taxon>
    </lineage>
</organism>
<reference evidence="2" key="1">
    <citation type="journal article" date="2019" name="Database">
        <title>The radish genome database (RadishGD): an integrated information resource for radish genomics.</title>
        <authorList>
            <person name="Yu H.J."/>
            <person name="Baek S."/>
            <person name="Lee Y.J."/>
            <person name="Cho A."/>
            <person name="Mun J.H."/>
        </authorList>
    </citation>
    <scope>NUCLEOTIDE SEQUENCE [LARGE SCALE GENOMIC DNA]</scope>
    <source>
        <strain evidence="2">cv. WK10039</strain>
    </source>
</reference>
<evidence type="ECO:0000313" key="3">
    <source>
        <dbReference type="RefSeq" id="XP_056857109.1"/>
    </source>
</evidence>
<dbReference type="OrthoDB" id="10534841at2759"/>
<dbReference type="AlphaFoldDB" id="A0A9W3D042"/>
<reference evidence="3" key="2">
    <citation type="submission" date="2025-08" db="UniProtKB">
        <authorList>
            <consortium name="RefSeq"/>
        </authorList>
    </citation>
    <scope>IDENTIFICATION</scope>
    <source>
        <tissue evidence="3">Leaf</tissue>
    </source>
</reference>
<evidence type="ECO:0000256" key="1">
    <source>
        <dbReference type="SAM" id="MobiDB-lite"/>
    </source>
</evidence>
<dbReference type="RefSeq" id="XP_056857109.1">
    <property type="nucleotide sequence ID" value="XM_057001129.1"/>
</dbReference>
<proteinExistence type="predicted"/>
<keyword evidence="2" id="KW-1185">Reference proteome</keyword>
<dbReference type="KEGG" id="rsz:130506472"/>
<accession>A0A9W3D042</accession>
<dbReference type="GeneID" id="130506472"/>
<gene>
    <name evidence="3" type="primary">LOC130506472</name>
</gene>
<evidence type="ECO:0000313" key="2">
    <source>
        <dbReference type="Proteomes" id="UP000504610"/>
    </source>
</evidence>
<feature type="region of interest" description="Disordered" evidence="1">
    <location>
        <begin position="1"/>
        <end position="51"/>
    </location>
</feature>